<dbReference type="Gramene" id="RZC72008">
    <property type="protein sequence ID" value="RZC72008"/>
    <property type="gene ID" value="C5167_035160"/>
</dbReference>
<keyword evidence="4" id="KW-1185">Reference proteome</keyword>
<evidence type="ECO:0000313" key="4">
    <source>
        <dbReference type="Proteomes" id="UP000316621"/>
    </source>
</evidence>
<evidence type="ECO:0000256" key="1">
    <source>
        <dbReference type="ARBA" id="ARBA00007727"/>
    </source>
</evidence>
<name>A0A4Y7KIW9_PAPSO</name>
<proteinExistence type="inferred from homology"/>
<dbReference type="InterPro" id="IPR029962">
    <property type="entry name" value="TBL"/>
</dbReference>
<dbReference type="PANTHER" id="PTHR32285:SF208">
    <property type="entry name" value="PROTEIN TRICHOME BIREFRINGENCE-LIKE 2"/>
    <property type="match status" value="1"/>
</dbReference>
<protein>
    <recommendedName>
        <fullName evidence="2">Trichome birefringence-like C-terminal domain-containing protein</fullName>
    </recommendedName>
</protein>
<dbReference type="PANTHER" id="PTHR32285">
    <property type="entry name" value="PROTEIN TRICHOME BIREFRINGENCE-LIKE 9-RELATED"/>
    <property type="match status" value="1"/>
</dbReference>
<dbReference type="InterPro" id="IPR026057">
    <property type="entry name" value="TBL_C"/>
</dbReference>
<evidence type="ECO:0000259" key="2">
    <source>
        <dbReference type="Pfam" id="PF13839"/>
    </source>
</evidence>
<dbReference type="GO" id="GO:0005794">
    <property type="term" value="C:Golgi apparatus"/>
    <property type="evidence" value="ECO:0007669"/>
    <property type="project" value="TreeGrafter"/>
</dbReference>
<feature type="domain" description="Trichome birefringence-like C-terminal" evidence="2">
    <location>
        <begin position="36"/>
        <end position="167"/>
    </location>
</feature>
<dbReference type="EMBL" id="CM010721">
    <property type="protein sequence ID" value="RZC72008.1"/>
    <property type="molecule type" value="Genomic_DNA"/>
</dbReference>
<dbReference type="Pfam" id="PF13839">
    <property type="entry name" value="PC-Esterase"/>
    <property type="match status" value="1"/>
</dbReference>
<organism evidence="3 4">
    <name type="scientific">Papaver somniferum</name>
    <name type="common">Opium poppy</name>
    <dbReference type="NCBI Taxonomy" id="3469"/>
    <lineage>
        <taxon>Eukaryota</taxon>
        <taxon>Viridiplantae</taxon>
        <taxon>Streptophyta</taxon>
        <taxon>Embryophyta</taxon>
        <taxon>Tracheophyta</taxon>
        <taxon>Spermatophyta</taxon>
        <taxon>Magnoliopsida</taxon>
        <taxon>Ranunculales</taxon>
        <taxon>Papaveraceae</taxon>
        <taxon>Papaveroideae</taxon>
        <taxon>Papaver</taxon>
    </lineage>
</organism>
<dbReference type="AlphaFoldDB" id="A0A4Y7KIW9"/>
<dbReference type="GO" id="GO:0016413">
    <property type="term" value="F:O-acetyltransferase activity"/>
    <property type="evidence" value="ECO:0007669"/>
    <property type="project" value="InterPro"/>
</dbReference>
<sequence length="198" mass="23338">MRKIQDYNCSIDFVNAPFLVRQSYVEDKTCRRRHCGHWWTHDKTSKGENYYQEGSHVYPKLQAIEAYNKALSTWARWIDKNIDVNRTLVLFRGYSVTHFRSGQWNSGGQCHKETEPILNETYLEKYPTKMDVLESVLQRMHTPVLYLNISKLTDYRKDAEKNIIHPKKRLQLKCLRIAVIGVCLGYQTHGMSCFMLLS</sequence>
<comment type="similarity">
    <text evidence="1">Belongs to the PC-esterase family. TBL subfamily.</text>
</comment>
<gene>
    <name evidence="3" type="ORF">C5167_035160</name>
</gene>
<dbReference type="Proteomes" id="UP000316621">
    <property type="component" value="Chromosome 7"/>
</dbReference>
<reference evidence="3 4" key="1">
    <citation type="journal article" date="2018" name="Science">
        <title>The opium poppy genome and morphinan production.</title>
        <authorList>
            <person name="Guo L."/>
            <person name="Winzer T."/>
            <person name="Yang X."/>
            <person name="Li Y."/>
            <person name="Ning Z."/>
            <person name="He Z."/>
            <person name="Teodor R."/>
            <person name="Lu Y."/>
            <person name="Bowser T.A."/>
            <person name="Graham I.A."/>
            <person name="Ye K."/>
        </authorList>
    </citation>
    <scope>NUCLEOTIDE SEQUENCE [LARGE SCALE GENOMIC DNA]</scope>
    <source>
        <strain evidence="4">cv. HN1</strain>
        <tissue evidence="3">Leaves</tissue>
    </source>
</reference>
<dbReference type="OMA" id="NGYERWR"/>
<evidence type="ECO:0000313" key="3">
    <source>
        <dbReference type="EMBL" id="RZC72008.1"/>
    </source>
</evidence>
<accession>A0A4Y7KIW9</accession>